<accession>A0ABX7M401</accession>
<evidence type="ECO:0000313" key="1">
    <source>
        <dbReference type="EMBL" id="QSI75903.1"/>
    </source>
</evidence>
<reference evidence="1 2" key="1">
    <citation type="submission" date="2021-02" db="EMBL/GenBank/DDBJ databases">
        <title>Niveibacterium changnyeongensis HC41.</title>
        <authorList>
            <person name="Kang M."/>
        </authorList>
    </citation>
    <scope>NUCLEOTIDE SEQUENCE [LARGE SCALE GENOMIC DNA]</scope>
    <source>
        <strain evidence="1 2">HC41</strain>
    </source>
</reference>
<name>A0ABX7M401_9RHOO</name>
<proteinExistence type="predicted"/>
<sequence length="206" mass="22846">MNLVAPCPNCASAMARISLAAHYGAVVEIDHCAACRLLWFDQMETANLARDGLLELFRLIAAAELSAERPLGERLQCPRCTGPLDRIHNMSRYGRMIHYRCRKADGHAVTHAQFLAEKGLLRDVTEADLAQRNRLMALSCRQCGAPLHALNDCNCPYCGAPVVMLDIERAVESLAGHDRERQDFEARQAADHDAALERLIAALNDR</sequence>
<protein>
    <submittedName>
        <fullName evidence="1">Zf-TFIIB domain-containing protein</fullName>
    </submittedName>
</protein>
<keyword evidence="2" id="KW-1185">Reference proteome</keyword>
<gene>
    <name evidence="1" type="ORF">JY500_15655</name>
</gene>
<dbReference type="EMBL" id="CP071060">
    <property type="protein sequence ID" value="QSI75903.1"/>
    <property type="molecule type" value="Genomic_DNA"/>
</dbReference>
<evidence type="ECO:0000313" key="2">
    <source>
        <dbReference type="Proteomes" id="UP000663570"/>
    </source>
</evidence>
<dbReference type="RefSeq" id="WP_206253739.1">
    <property type="nucleotide sequence ID" value="NZ_CP071060.1"/>
</dbReference>
<dbReference type="Proteomes" id="UP000663570">
    <property type="component" value="Chromosome"/>
</dbReference>
<organism evidence="1 2">
    <name type="scientific">Niveibacterium microcysteis</name>
    <dbReference type="NCBI Taxonomy" id="2811415"/>
    <lineage>
        <taxon>Bacteria</taxon>
        <taxon>Pseudomonadati</taxon>
        <taxon>Pseudomonadota</taxon>
        <taxon>Betaproteobacteria</taxon>
        <taxon>Rhodocyclales</taxon>
        <taxon>Rhodocyclaceae</taxon>
        <taxon>Niveibacterium</taxon>
    </lineage>
</organism>